<keyword evidence="1" id="KW-0479">Metal-binding</keyword>
<dbReference type="Pfam" id="PF00172">
    <property type="entry name" value="Zn_clus"/>
    <property type="match status" value="1"/>
</dbReference>
<evidence type="ECO:0000256" key="1">
    <source>
        <dbReference type="ARBA" id="ARBA00022723"/>
    </source>
</evidence>
<dbReference type="SUPFAM" id="SSF57701">
    <property type="entry name" value="Zn2/Cys6 DNA-binding domain"/>
    <property type="match status" value="1"/>
</dbReference>
<keyword evidence="5" id="KW-0804">Transcription</keyword>
<dbReference type="InterPro" id="IPR007219">
    <property type="entry name" value="XnlR_reg_dom"/>
</dbReference>
<dbReference type="PANTHER" id="PTHR31944:SF131">
    <property type="entry name" value="HEME-RESPONSIVE ZINC FINGER TRANSCRIPTION FACTOR HAP1"/>
    <property type="match status" value="1"/>
</dbReference>
<dbReference type="AlphaFoldDB" id="A0A9P4MZP7"/>
<dbReference type="InterPro" id="IPR051430">
    <property type="entry name" value="Fungal_TF_Env_Response"/>
</dbReference>
<dbReference type="GO" id="GO:0006351">
    <property type="term" value="P:DNA-templated transcription"/>
    <property type="evidence" value="ECO:0007669"/>
    <property type="project" value="InterPro"/>
</dbReference>
<dbReference type="Proteomes" id="UP000800093">
    <property type="component" value="Unassembled WGS sequence"/>
</dbReference>
<name>A0A9P4MZP7_9PLEO</name>
<evidence type="ECO:0000259" key="7">
    <source>
        <dbReference type="PROSITE" id="PS50048"/>
    </source>
</evidence>
<reference evidence="9" key="1">
    <citation type="journal article" date="2020" name="Stud. Mycol.">
        <title>101 Dothideomycetes genomes: A test case for predicting lifestyles and emergence of pathogens.</title>
        <authorList>
            <person name="Haridas S."/>
            <person name="Albert R."/>
            <person name="Binder M."/>
            <person name="Bloem J."/>
            <person name="LaButti K."/>
            <person name="Salamov A."/>
            <person name="Andreopoulos B."/>
            <person name="Baker S."/>
            <person name="Barry K."/>
            <person name="Bills G."/>
            <person name="Bluhm B."/>
            <person name="Cannon C."/>
            <person name="Castanera R."/>
            <person name="Culley D."/>
            <person name="Daum C."/>
            <person name="Ezra D."/>
            <person name="Gonzalez J."/>
            <person name="Henrissat B."/>
            <person name="Kuo A."/>
            <person name="Liang C."/>
            <person name="Lipzen A."/>
            <person name="Lutzoni F."/>
            <person name="Magnuson J."/>
            <person name="Mondo S."/>
            <person name="Nolan M."/>
            <person name="Ohm R."/>
            <person name="Pangilinan J."/>
            <person name="Park H.-J."/>
            <person name="Ramirez L."/>
            <person name="Alfaro M."/>
            <person name="Sun H."/>
            <person name="Tritt A."/>
            <person name="Yoshinaga Y."/>
            <person name="Zwiers L.-H."/>
            <person name="Turgeon B."/>
            <person name="Goodwin S."/>
            <person name="Spatafora J."/>
            <person name="Crous P."/>
            <person name="Grigoriev I."/>
        </authorList>
    </citation>
    <scope>NUCLEOTIDE SEQUENCE [LARGE SCALE GENOMIC DNA]</scope>
    <source>
        <strain evidence="9">CBS 304.66</strain>
    </source>
</reference>
<feature type="domain" description="Zn(2)-C6 fungal-type" evidence="7">
    <location>
        <begin position="14"/>
        <end position="44"/>
    </location>
</feature>
<evidence type="ECO:0000313" key="8">
    <source>
        <dbReference type="EMBL" id="KAF2260502.1"/>
    </source>
</evidence>
<keyword evidence="6" id="KW-0539">Nucleus</keyword>
<keyword evidence="9" id="KW-1185">Reference proteome</keyword>
<sequence length="726" mass="82762">MAEPERRRRRPAVSCTLCRRRKLRCNRETPCSNCLRSKTSICVYENYSQPPQRQVDNASTISTASTPGSQVSQDFEAMRNRISQLEDQLSKLTTKTTTIPHTMAQTSSSSSSFEIHESRIGSDFFFHHESRLLGEAALISRGVTHKKRLFGQSHWVNSVIHIRDLVEMLDPYLREESSRTLHDVQRCKALGRVIKSRRAPQWPSPPTAELPSKSIADELIDCYLKTIETVYRILHIPSFRRDYEAIWTADTEPKAEFLVQLKLVLAIGALTYDEQFSMRTSAMRWTYEAQTWLAGPGIKKRLGISLLQTSILLLLARESIAIDGSFIWISTGELLRLAVYMGLHRDALRLPRRTFYEAEMRRRLWNTILELILQSSITSGGPPFISIEDFDTEPPRNLDDNQLEAEEAMPKHESEYTQTSTAIALRKTLPIRLAIAKFLNNLGSRSTYQDTLRLDAELREAYKVLCQTLQRYKSNTGQAPSDFEIRTVELIMHRYIIALHIPFYSGSFNTSTFAFSRKAVIDASMKIWYAAFPPSSMMTPASRSNTPSLHKDYLARLTTSGAGFFHIVPFQAVFNIAVELKTQLQEEENPGLGPVLMRFDLLSVLDDAKEWFLRSMRAGEVNMKCLLLLNLLRARINGFMGRVSKEDCGNLLNSAAQEALQTSLSILEEMAAQGDGFDIDSLDMSDLMEDWDLMQMNIEPMGWVFNDDTTQELSFWGRMTTENPFC</sequence>
<dbReference type="Gene3D" id="4.10.240.10">
    <property type="entry name" value="Zn(2)-C6 fungal-type DNA-binding domain"/>
    <property type="match status" value="1"/>
</dbReference>
<evidence type="ECO:0000313" key="9">
    <source>
        <dbReference type="Proteomes" id="UP000800093"/>
    </source>
</evidence>
<dbReference type="OrthoDB" id="4337792at2759"/>
<organism evidence="8 9">
    <name type="scientific">Lojkania enalia</name>
    <dbReference type="NCBI Taxonomy" id="147567"/>
    <lineage>
        <taxon>Eukaryota</taxon>
        <taxon>Fungi</taxon>
        <taxon>Dikarya</taxon>
        <taxon>Ascomycota</taxon>
        <taxon>Pezizomycotina</taxon>
        <taxon>Dothideomycetes</taxon>
        <taxon>Pleosporomycetidae</taxon>
        <taxon>Pleosporales</taxon>
        <taxon>Pleosporales incertae sedis</taxon>
        <taxon>Lojkania</taxon>
    </lineage>
</organism>
<dbReference type="GO" id="GO:0008270">
    <property type="term" value="F:zinc ion binding"/>
    <property type="evidence" value="ECO:0007669"/>
    <property type="project" value="InterPro"/>
</dbReference>
<keyword evidence="2" id="KW-0862">Zinc</keyword>
<evidence type="ECO:0000256" key="5">
    <source>
        <dbReference type="ARBA" id="ARBA00023163"/>
    </source>
</evidence>
<dbReference type="SMART" id="SM00906">
    <property type="entry name" value="Fungal_trans"/>
    <property type="match status" value="1"/>
</dbReference>
<protein>
    <submittedName>
        <fullName evidence="8">C6 transcription factor</fullName>
    </submittedName>
</protein>
<dbReference type="GO" id="GO:0000978">
    <property type="term" value="F:RNA polymerase II cis-regulatory region sequence-specific DNA binding"/>
    <property type="evidence" value="ECO:0007669"/>
    <property type="project" value="TreeGrafter"/>
</dbReference>
<dbReference type="CDD" id="cd00067">
    <property type="entry name" value="GAL4"/>
    <property type="match status" value="1"/>
</dbReference>
<evidence type="ECO:0000256" key="2">
    <source>
        <dbReference type="ARBA" id="ARBA00022833"/>
    </source>
</evidence>
<evidence type="ECO:0000256" key="3">
    <source>
        <dbReference type="ARBA" id="ARBA00023015"/>
    </source>
</evidence>
<dbReference type="GO" id="GO:0005634">
    <property type="term" value="C:nucleus"/>
    <property type="evidence" value="ECO:0007669"/>
    <property type="project" value="TreeGrafter"/>
</dbReference>
<dbReference type="InterPro" id="IPR001138">
    <property type="entry name" value="Zn2Cys6_DnaBD"/>
</dbReference>
<gene>
    <name evidence="8" type="ORF">CC78DRAFT_562203</name>
</gene>
<comment type="caution">
    <text evidence="8">The sequence shown here is derived from an EMBL/GenBank/DDBJ whole genome shotgun (WGS) entry which is preliminary data.</text>
</comment>
<dbReference type="CDD" id="cd12148">
    <property type="entry name" value="fungal_TF_MHR"/>
    <property type="match status" value="1"/>
</dbReference>
<dbReference type="SMART" id="SM00066">
    <property type="entry name" value="GAL4"/>
    <property type="match status" value="1"/>
</dbReference>
<dbReference type="PROSITE" id="PS50048">
    <property type="entry name" value="ZN2_CY6_FUNGAL_2"/>
    <property type="match status" value="1"/>
</dbReference>
<keyword evidence="4" id="KW-0238">DNA-binding</keyword>
<keyword evidence="3" id="KW-0805">Transcription regulation</keyword>
<evidence type="ECO:0000256" key="4">
    <source>
        <dbReference type="ARBA" id="ARBA00023125"/>
    </source>
</evidence>
<dbReference type="Pfam" id="PF04082">
    <property type="entry name" value="Fungal_trans"/>
    <property type="match status" value="1"/>
</dbReference>
<dbReference type="InterPro" id="IPR036864">
    <property type="entry name" value="Zn2-C6_fun-type_DNA-bd_sf"/>
</dbReference>
<dbReference type="PANTHER" id="PTHR31944">
    <property type="entry name" value="HEME-RESPONSIVE ZINC FINGER TRANSCRIPTION FACTOR HAP1"/>
    <property type="match status" value="1"/>
</dbReference>
<evidence type="ECO:0000256" key="6">
    <source>
        <dbReference type="ARBA" id="ARBA00023242"/>
    </source>
</evidence>
<dbReference type="PROSITE" id="PS00463">
    <property type="entry name" value="ZN2_CY6_FUNGAL_1"/>
    <property type="match status" value="1"/>
</dbReference>
<dbReference type="GO" id="GO:0001228">
    <property type="term" value="F:DNA-binding transcription activator activity, RNA polymerase II-specific"/>
    <property type="evidence" value="ECO:0007669"/>
    <property type="project" value="TreeGrafter"/>
</dbReference>
<dbReference type="EMBL" id="ML986680">
    <property type="protein sequence ID" value="KAF2260502.1"/>
    <property type="molecule type" value="Genomic_DNA"/>
</dbReference>
<proteinExistence type="predicted"/>
<accession>A0A9P4MZP7</accession>